<dbReference type="Gene3D" id="3.40.50.450">
    <property type="match status" value="1"/>
</dbReference>
<sequence>MTAVVRRPSPAEVRLARAWLSRAVEPGRRAVFDLVTEVGPVEAARRMRAGAATGAVAALAAARREEDRAAADLAEARRLGARLVTPEDAEWPDEALRAMEVAFDRERGEGVPRHQVELTPPLALWALGPPRLDEALARAVAVVGSRTATPYGQHVAAELAHGLATRGWTVVSGGAFGIDAAAHRGALAAGRPTVAVVAGGLREPYPQAHGGLFRRIGRDGLLLTEFPPDATPQRHRFLVRNRLVAALTAGTVVVEAGLRSGALATARQALRMGRRVLGVPGPVTSGESAGVHDLLRSDPEVRVVTRAAEVLEEVGALGDDLADRRRAAADPRDALEPLARQVLDGLPTVGVTTPDRIARSCGVPALEVLRALPGLELLGFVEMTPAGWQLTPAARATPRR</sequence>
<dbReference type="InterPro" id="IPR003488">
    <property type="entry name" value="DprA"/>
</dbReference>
<feature type="domain" description="DprA winged helix" evidence="3">
    <location>
        <begin position="327"/>
        <end position="387"/>
    </location>
</feature>
<feature type="domain" description="Smf/DprA SLOG" evidence="2">
    <location>
        <begin position="119"/>
        <end position="314"/>
    </location>
</feature>
<evidence type="ECO:0000313" key="4">
    <source>
        <dbReference type="EMBL" id="CAA9262163.1"/>
    </source>
</evidence>
<dbReference type="NCBIfam" id="TIGR00732">
    <property type="entry name" value="dprA"/>
    <property type="match status" value="1"/>
</dbReference>
<name>A0A6J4IXF3_9ACTN</name>
<dbReference type="InterPro" id="IPR041614">
    <property type="entry name" value="DprA_WH"/>
</dbReference>
<comment type="similarity">
    <text evidence="1">Belongs to the DprA/Smf family.</text>
</comment>
<accession>A0A6J4IXF3</accession>
<dbReference type="PANTHER" id="PTHR43022:SF1">
    <property type="entry name" value="PROTEIN SMF"/>
    <property type="match status" value="1"/>
</dbReference>
<dbReference type="InterPro" id="IPR036388">
    <property type="entry name" value="WH-like_DNA-bd_sf"/>
</dbReference>
<dbReference type="AlphaFoldDB" id="A0A6J4IXF3"/>
<dbReference type="SUPFAM" id="SSF102405">
    <property type="entry name" value="MCP/YpsA-like"/>
    <property type="match status" value="1"/>
</dbReference>
<dbReference type="Pfam" id="PF17782">
    <property type="entry name" value="WHD_DprA"/>
    <property type="match status" value="1"/>
</dbReference>
<reference evidence="4" key="1">
    <citation type="submission" date="2020-02" db="EMBL/GenBank/DDBJ databases">
        <authorList>
            <person name="Meier V. D."/>
        </authorList>
    </citation>
    <scope>NUCLEOTIDE SEQUENCE</scope>
    <source>
        <strain evidence="4">AVDCRST_MAG41</strain>
    </source>
</reference>
<protein>
    <submittedName>
        <fullName evidence="4">Rossmann fold nucleotide-binding protein Smf possibly involved in DNA uptake</fullName>
    </submittedName>
</protein>
<dbReference type="InterPro" id="IPR057666">
    <property type="entry name" value="DrpA_SLOG"/>
</dbReference>
<dbReference type="GO" id="GO:0009294">
    <property type="term" value="P:DNA-mediated transformation"/>
    <property type="evidence" value="ECO:0007669"/>
    <property type="project" value="InterPro"/>
</dbReference>
<organism evidence="4">
    <name type="scientific">uncultured Mycobacteriales bacterium</name>
    <dbReference type="NCBI Taxonomy" id="581187"/>
    <lineage>
        <taxon>Bacteria</taxon>
        <taxon>Bacillati</taxon>
        <taxon>Actinomycetota</taxon>
        <taxon>Actinomycetes</taxon>
        <taxon>Mycobacteriales</taxon>
        <taxon>environmental samples</taxon>
    </lineage>
</organism>
<dbReference type="EMBL" id="CADCTP010000225">
    <property type="protein sequence ID" value="CAA9262163.1"/>
    <property type="molecule type" value="Genomic_DNA"/>
</dbReference>
<dbReference type="Pfam" id="PF02481">
    <property type="entry name" value="DNA_processg_A"/>
    <property type="match status" value="1"/>
</dbReference>
<evidence type="ECO:0000256" key="1">
    <source>
        <dbReference type="ARBA" id="ARBA00006525"/>
    </source>
</evidence>
<evidence type="ECO:0000259" key="2">
    <source>
        <dbReference type="Pfam" id="PF02481"/>
    </source>
</evidence>
<dbReference type="PANTHER" id="PTHR43022">
    <property type="entry name" value="PROTEIN SMF"/>
    <property type="match status" value="1"/>
</dbReference>
<evidence type="ECO:0000259" key="3">
    <source>
        <dbReference type="Pfam" id="PF17782"/>
    </source>
</evidence>
<dbReference type="Gene3D" id="1.10.10.10">
    <property type="entry name" value="Winged helix-like DNA-binding domain superfamily/Winged helix DNA-binding domain"/>
    <property type="match status" value="1"/>
</dbReference>
<proteinExistence type="inferred from homology"/>
<gene>
    <name evidence="4" type="ORF">AVDCRST_MAG41-2433</name>
</gene>